<dbReference type="InterPro" id="IPR033887">
    <property type="entry name" value="PTS_IIA_man"/>
</dbReference>
<dbReference type="InterPro" id="IPR036662">
    <property type="entry name" value="PTS_EIIA_man-typ_sf"/>
</dbReference>
<dbReference type="SUPFAM" id="SSF53062">
    <property type="entry name" value="PTS system fructose IIA component-like"/>
    <property type="match status" value="1"/>
</dbReference>
<evidence type="ECO:0000313" key="9">
    <source>
        <dbReference type="EMBL" id="KGM99605.1"/>
    </source>
</evidence>
<evidence type="ECO:0000256" key="3">
    <source>
        <dbReference type="ARBA" id="ARBA00022490"/>
    </source>
</evidence>
<dbReference type="Gene3D" id="3.40.50.510">
    <property type="entry name" value="Phosphotransferase system, mannose-type IIA component"/>
    <property type="match status" value="1"/>
</dbReference>
<evidence type="ECO:0000256" key="6">
    <source>
        <dbReference type="ARBA" id="ARBA00022683"/>
    </source>
</evidence>
<keyword evidence="5" id="KW-0808">Transferase</keyword>
<keyword evidence="4" id="KW-0762">Sugar transport</keyword>
<keyword evidence="2" id="KW-0813">Transport</keyword>
<evidence type="ECO:0000256" key="1">
    <source>
        <dbReference type="ARBA" id="ARBA00004496"/>
    </source>
</evidence>
<dbReference type="InterPro" id="IPR004701">
    <property type="entry name" value="PTS_EIIA_man-typ"/>
</dbReference>
<comment type="caution">
    <text evidence="9">The sequence shown here is derived from an EMBL/GenBank/DDBJ whole genome shotgun (WGS) entry which is preliminary data.</text>
</comment>
<dbReference type="AlphaFoldDB" id="A0A0A0IJ69"/>
<gene>
    <name evidence="9" type="ORF">Z955_07245</name>
</gene>
<keyword evidence="7" id="KW-0418">Kinase</keyword>
<dbReference type="GO" id="GO:0016301">
    <property type="term" value="F:kinase activity"/>
    <property type="evidence" value="ECO:0007669"/>
    <property type="project" value="UniProtKB-KW"/>
</dbReference>
<dbReference type="GO" id="GO:0016020">
    <property type="term" value="C:membrane"/>
    <property type="evidence" value="ECO:0007669"/>
    <property type="project" value="InterPro"/>
</dbReference>
<protein>
    <submittedName>
        <fullName evidence="9">PTS mannnose transporter subunit IIA</fullName>
    </submittedName>
</protein>
<dbReference type="PANTHER" id="PTHR33799">
    <property type="entry name" value="PTS PERMEASE-RELATED-RELATED"/>
    <property type="match status" value="1"/>
</dbReference>
<feature type="domain" description="PTS EIIA type-4" evidence="8">
    <location>
        <begin position="2"/>
        <end position="126"/>
    </location>
</feature>
<comment type="subcellular location">
    <subcellularLocation>
        <location evidence="1">Cytoplasm</location>
    </subcellularLocation>
</comment>
<keyword evidence="6" id="KW-0598">Phosphotransferase system</keyword>
<dbReference type="PANTHER" id="PTHR33799:SF1">
    <property type="entry name" value="PTS SYSTEM MANNOSE-SPECIFIC EIIAB COMPONENT-RELATED"/>
    <property type="match status" value="1"/>
</dbReference>
<dbReference type="PROSITE" id="PS51096">
    <property type="entry name" value="PTS_EIIA_TYPE_4"/>
    <property type="match status" value="1"/>
</dbReference>
<evidence type="ECO:0000256" key="5">
    <source>
        <dbReference type="ARBA" id="ARBA00022679"/>
    </source>
</evidence>
<organism evidence="9 10">
    <name type="scientific">Clostridium botulinum C/D str. DC5</name>
    <dbReference type="NCBI Taxonomy" id="1443128"/>
    <lineage>
        <taxon>Bacteria</taxon>
        <taxon>Bacillati</taxon>
        <taxon>Bacillota</taxon>
        <taxon>Clostridia</taxon>
        <taxon>Eubacteriales</taxon>
        <taxon>Clostridiaceae</taxon>
        <taxon>Clostridium</taxon>
    </lineage>
</organism>
<evidence type="ECO:0000259" key="8">
    <source>
        <dbReference type="PROSITE" id="PS51096"/>
    </source>
</evidence>
<dbReference type="RefSeq" id="WP_039259486.1">
    <property type="nucleotide sequence ID" value="NZ_JDRY01000033.1"/>
</dbReference>
<dbReference type="GO" id="GO:0009401">
    <property type="term" value="P:phosphoenolpyruvate-dependent sugar phosphotransferase system"/>
    <property type="evidence" value="ECO:0007669"/>
    <property type="project" value="UniProtKB-KW"/>
</dbReference>
<name>A0A0A0IJ69_CLOBO</name>
<dbReference type="Pfam" id="PF03610">
    <property type="entry name" value="EIIA-man"/>
    <property type="match status" value="1"/>
</dbReference>
<sequence>MKKKYLIASHGELANGIKSSLDILANKGNAVEVINAYITDEDYTPKIVNFIKSIGNDEQGIIFTDLFGGSVNQKSVTEVLTNKSKNVFIISNVNLAIVLSLLFSVEDAFSEEYIKKSIVESQVTLVSTKISNDDSEKDFF</sequence>
<keyword evidence="3" id="KW-0963">Cytoplasm</keyword>
<accession>A0A0A0IJ69</accession>
<dbReference type="Proteomes" id="UP000030014">
    <property type="component" value="Unassembled WGS sequence"/>
</dbReference>
<proteinExistence type="predicted"/>
<evidence type="ECO:0000256" key="7">
    <source>
        <dbReference type="ARBA" id="ARBA00022777"/>
    </source>
</evidence>
<evidence type="ECO:0000256" key="2">
    <source>
        <dbReference type="ARBA" id="ARBA00022448"/>
    </source>
</evidence>
<evidence type="ECO:0000313" key="10">
    <source>
        <dbReference type="Proteomes" id="UP000030014"/>
    </source>
</evidence>
<evidence type="ECO:0000256" key="4">
    <source>
        <dbReference type="ARBA" id="ARBA00022597"/>
    </source>
</evidence>
<dbReference type="EMBL" id="JDRY01000033">
    <property type="protein sequence ID" value="KGM99605.1"/>
    <property type="molecule type" value="Genomic_DNA"/>
</dbReference>
<dbReference type="CDD" id="cd00006">
    <property type="entry name" value="PTS_IIA_man"/>
    <property type="match status" value="1"/>
</dbReference>
<dbReference type="GO" id="GO:0005737">
    <property type="term" value="C:cytoplasm"/>
    <property type="evidence" value="ECO:0007669"/>
    <property type="project" value="UniProtKB-SubCell"/>
</dbReference>
<dbReference type="InterPro" id="IPR051471">
    <property type="entry name" value="Bacterial_PTS_sugar_comp"/>
</dbReference>
<reference evidence="9 10" key="1">
    <citation type="submission" date="2014-01" db="EMBL/GenBank/DDBJ databases">
        <title>Plasmidome dynamics in the species complex Clostridium novyi sensu lato converts strains of independent lineages into distinctly different pathogens.</title>
        <authorList>
            <person name="Skarin H."/>
            <person name="Segerman B."/>
        </authorList>
    </citation>
    <scope>NUCLEOTIDE SEQUENCE [LARGE SCALE GENOMIC DNA]</scope>
    <source>
        <strain evidence="9 10">DC5</strain>
    </source>
</reference>